<dbReference type="Pfam" id="PF12270">
    <property type="entry name" value="Cyt_c_ox_IV"/>
    <property type="match status" value="1"/>
</dbReference>
<keyword evidence="7 11" id="KW-1133">Transmembrane helix</keyword>
<evidence type="ECO:0000256" key="3">
    <source>
        <dbReference type="ARBA" id="ARBA00006870"/>
    </source>
</evidence>
<evidence type="ECO:0000256" key="1">
    <source>
        <dbReference type="ARBA" id="ARBA00002536"/>
    </source>
</evidence>
<keyword evidence="6 10" id="KW-1278">Translocase</keyword>
<gene>
    <name evidence="12" type="ORF">EXU48_21905</name>
</gene>
<comment type="subcellular location">
    <subcellularLocation>
        <location evidence="2">Cell membrane</location>
        <topology evidence="2">Multi-pass membrane protein</topology>
    </subcellularLocation>
</comment>
<keyword evidence="5 11" id="KW-0812">Transmembrane</keyword>
<evidence type="ECO:0000256" key="2">
    <source>
        <dbReference type="ARBA" id="ARBA00004651"/>
    </source>
</evidence>
<dbReference type="RefSeq" id="WP_133109824.1">
    <property type="nucleotide sequence ID" value="NZ_SMNA01000014.1"/>
</dbReference>
<protein>
    <recommendedName>
        <fullName evidence="10">Cytochrome c oxidase polypeptide 4</fullName>
        <ecNumber evidence="10">7.1.1.9</ecNumber>
    </recommendedName>
    <alternativeName>
        <fullName evidence="10">Cytochrome aa3 subunit 4</fullName>
    </alternativeName>
    <alternativeName>
        <fullName evidence="10">Cytochrome c oxidase polypeptide IV</fullName>
    </alternativeName>
</protein>
<organism evidence="12 13">
    <name type="scientific">Occultella glacieicola</name>
    <dbReference type="NCBI Taxonomy" id="2518684"/>
    <lineage>
        <taxon>Bacteria</taxon>
        <taxon>Bacillati</taxon>
        <taxon>Actinomycetota</taxon>
        <taxon>Actinomycetes</taxon>
        <taxon>Micrococcales</taxon>
        <taxon>Ruaniaceae</taxon>
        <taxon>Occultella</taxon>
    </lineage>
</organism>
<comment type="catalytic activity">
    <reaction evidence="9 10">
        <text>4 Fe(II)-[cytochrome c] + O2 + 8 H(+)(in) = 4 Fe(III)-[cytochrome c] + 2 H2O + 4 H(+)(out)</text>
        <dbReference type="Rhea" id="RHEA:11436"/>
        <dbReference type="Rhea" id="RHEA-COMP:10350"/>
        <dbReference type="Rhea" id="RHEA-COMP:14399"/>
        <dbReference type="ChEBI" id="CHEBI:15377"/>
        <dbReference type="ChEBI" id="CHEBI:15378"/>
        <dbReference type="ChEBI" id="CHEBI:15379"/>
        <dbReference type="ChEBI" id="CHEBI:29033"/>
        <dbReference type="ChEBI" id="CHEBI:29034"/>
        <dbReference type="EC" id="7.1.1.9"/>
    </reaction>
</comment>
<evidence type="ECO:0000313" key="13">
    <source>
        <dbReference type="Proteomes" id="UP000504882"/>
    </source>
</evidence>
<keyword evidence="4 10" id="KW-1003">Cell membrane</keyword>
<dbReference type="EMBL" id="SMNA01000014">
    <property type="protein sequence ID" value="TDE88966.1"/>
    <property type="molecule type" value="Genomic_DNA"/>
</dbReference>
<evidence type="ECO:0000256" key="6">
    <source>
        <dbReference type="ARBA" id="ARBA00022967"/>
    </source>
</evidence>
<evidence type="ECO:0000256" key="5">
    <source>
        <dbReference type="ARBA" id="ARBA00022692"/>
    </source>
</evidence>
<evidence type="ECO:0000256" key="9">
    <source>
        <dbReference type="ARBA" id="ARBA00047816"/>
    </source>
</evidence>
<feature type="transmembrane region" description="Helical" evidence="11">
    <location>
        <begin position="119"/>
        <end position="138"/>
    </location>
</feature>
<comment type="caution">
    <text evidence="12">The sequence shown here is derived from an EMBL/GenBank/DDBJ whole genome shotgun (WGS) entry which is preliminary data.</text>
</comment>
<comment type="similarity">
    <text evidence="3 10">Belongs to the cytochrome c oxidase bacterial subunit CtaF family.</text>
</comment>
<comment type="function">
    <text evidence="1 10">Part of cytochrome c oxidase, its function is unknown.</text>
</comment>
<keyword evidence="13" id="KW-1185">Reference proteome</keyword>
<evidence type="ECO:0000256" key="7">
    <source>
        <dbReference type="ARBA" id="ARBA00022989"/>
    </source>
</evidence>
<feature type="transmembrane region" description="Helical" evidence="11">
    <location>
        <begin position="91"/>
        <end position="113"/>
    </location>
</feature>
<proteinExistence type="inferred from homology"/>
<evidence type="ECO:0000256" key="10">
    <source>
        <dbReference type="PIRNR" id="PIRNR017385"/>
    </source>
</evidence>
<dbReference type="PIRSF" id="PIRSF017385">
    <property type="entry name" value="CtaF"/>
    <property type="match status" value="1"/>
</dbReference>
<dbReference type="EC" id="7.1.1.9" evidence="10"/>
<reference evidence="12 13" key="1">
    <citation type="submission" date="2019-03" db="EMBL/GenBank/DDBJ databases">
        <title>Genomic features of bacteria from cold environments.</title>
        <authorList>
            <person name="Shen L."/>
        </authorList>
    </citation>
    <scope>NUCLEOTIDE SEQUENCE [LARGE SCALE GENOMIC DNA]</scope>
    <source>
        <strain evidence="13">T3246-1</strain>
    </source>
</reference>
<accession>A0ABY2DXW3</accession>
<dbReference type="InterPro" id="IPR021050">
    <property type="entry name" value="Cyt_c_oxidase_su4_actinobac"/>
</dbReference>
<evidence type="ECO:0000313" key="12">
    <source>
        <dbReference type="EMBL" id="TDE88966.1"/>
    </source>
</evidence>
<comment type="subunit">
    <text evidence="10">Associates with subunits I, II and III to form cytochrome c oxidase.</text>
</comment>
<keyword evidence="8 10" id="KW-0472">Membrane</keyword>
<dbReference type="Proteomes" id="UP000504882">
    <property type="component" value="Unassembled WGS sequence"/>
</dbReference>
<feature type="transmembrane region" description="Helical" evidence="11">
    <location>
        <begin position="47"/>
        <end position="70"/>
    </location>
</feature>
<evidence type="ECO:0000256" key="11">
    <source>
        <dbReference type="SAM" id="Phobius"/>
    </source>
</evidence>
<feature type="transmembrane region" description="Helical" evidence="11">
    <location>
        <begin position="21"/>
        <end position="41"/>
    </location>
</feature>
<sequence>MSAKVRTHSGPKKGSPLGVEKWFFLLGLLFFVPVVLLYGFWSSWEPIGTTALGLICAMWGMVGVYLWRVGSRIDERPEDDPRAEITADSDYGVFSPWSWWPLVLGIAAALVFLGAAAGWWLAGIGAVLGVIGLVGQVLEFNRGQHAH</sequence>
<evidence type="ECO:0000256" key="4">
    <source>
        <dbReference type="ARBA" id="ARBA00022475"/>
    </source>
</evidence>
<evidence type="ECO:0000256" key="8">
    <source>
        <dbReference type="ARBA" id="ARBA00023136"/>
    </source>
</evidence>
<name>A0ABY2DXW3_9MICO</name>